<dbReference type="GeneID" id="111735806"/>
<dbReference type="RefSeq" id="XP_023382984.1">
    <property type="nucleotide sequence ID" value="XM_023527216.1"/>
</dbReference>
<sequence>MARRGLAGPAPLAASVLRLHSRRRPLTPRPRADPPPPARWGAPHPLRDTNVLRASASTHPTQAPKPGAEKILHPHLRKSPTPPPPFKVRPGTPATYLFGTRPYRHCQSGLLEAP</sequence>
<dbReference type="Proteomes" id="UP000515202">
    <property type="component" value="Unplaced"/>
</dbReference>
<name>A0A6P6C6K5_PTEVA</name>
<organism evidence="2 3">
    <name type="scientific">Pteropus vampyrus</name>
    <name type="common">Large flying fox</name>
    <dbReference type="NCBI Taxonomy" id="132908"/>
    <lineage>
        <taxon>Eukaryota</taxon>
        <taxon>Metazoa</taxon>
        <taxon>Chordata</taxon>
        <taxon>Craniata</taxon>
        <taxon>Vertebrata</taxon>
        <taxon>Euteleostomi</taxon>
        <taxon>Mammalia</taxon>
        <taxon>Eutheria</taxon>
        <taxon>Laurasiatheria</taxon>
        <taxon>Chiroptera</taxon>
        <taxon>Yinpterochiroptera</taxon>
        <taxon>Pteropodoidea</taxon>
        <taxon>Pteropodidae</taxon>
        <taxon>Pteropodinae</taxon>
        <taxon>Pteropus</taxon>
    </lineage>
</organism>
<evidence type="ECO:0000256" key="1">
    <source>
        <dbReference type="SAM" id="MobiDB-lite"/>
    </source>
</evidence>
<accession>A0A6P6C6K5</accession>
<keyword evidence="2" id="KW-1185">Reference proteome</keyword>
<protein>
    <submittedName>
        <fullName evidence="3">WAS/WASL-interacting protein family member 3-like</fullName>
    </submittedName>
</protein>
<dbReference type="OrthoDB" id="10584221at2759"/>
<reference evidence="3" key="1">
    <citation type="submission" date="2025-08" db="UniProtKB">
        <authorList>
            <consortium name="RefSeq"/>
        </authorList>
    </citation>
    <scope>IDENTIFICATION</scope>
    <source>
        <tissue evidence="3">Kidney</tissue>
    </source>
</reference>
<evidence type="ECO:0000313" key="2">
    <source>
        <dbReference type="Proteomes" id="UP000515202"/>
    </source>
</evidence>
<feature type="region of interest" description="Disordered" evidence="1">
    <location>
        <begin position="1"/>
        <end position="94"/>
    </location>
</feature>
<evidence type="ECO:0000313" key="3">
    <source>
        <dbReference type="RefSeq" id="XP_023382984.1"/>
    </source>
</evidence>
<gene>
    <name evidence="3" type="primary">LOC111735806</name>
</gene>
<dbReference type="AlphaFoldDB" id="A0A6P6C6K5"/>
<proteinExistence type="predicted"/>
<dbReference type="KEGG" id="pvp:111735806"/>